<evidence type="ECO:0000256" key="1">
    <source>
        <dbReference type="SAM" id="MobiDB-lite"/>
    </source>
</evidence>
<organism evidence="2 3">
    <name type="scientific">Nocardiopsis changdeensis</name>
    <dbReference type="NCBI Taxonomy" id="2831969"/>
    <lineage>
        <taxon>Bacteria</taxon>
        <taxon>Bacillati</taxon>
        <taxon>Actinomycetota</taxon>
        <taxon>Actinomycetes</taxon>
        <taxon>Streptosporangiales</taxon>
        <taxon>Nocardiopsidaceae</taxon>
        <taxon>Nocardiopsis</taxon>
    </lineage>
</organism>
<sequence length="88" mass="9976">MTSTDTTIKVPRALRDRISRRAKREHTTLAAAIERALDESDELEFWREVRRHNAELSAGEREAYTSDRTLGDDLADSGDDALTAEDAW</sequence>
<feature type="region of interest" description="Disordered" evidence="1">
    <location>
        <begin position="56"/>
        <end position="88"/>
    </location>
</feature>
<keyword evidence="3" id="KW-1185">Reference proteome</keyword>
<feature type="compositionally biased region" description="Acidic residues" evidence="1">
    <location>
        <begin position="73"/>
        <end position="88"/>
    </location>
</feature>
<name>A0ABX8BHL4_9ACTN</name>
<dbReference type="Proteomes" id="UP000676079">
    <property type="component" value="Chromosome"/>
</dbReference>
<evidence type="ECO:0008006" key="4">
    <source>
        <dbReference type="Google" id="ProtNLM"/>
    </source>
</evidence>
<reference evidence="2 3" key="1">
    <citation type="submission" date="2021-05" db="EMBL/GenBank/DDBJ databases">
        <title>Direct Submission.</title>
        <authorList>
            <person name="Li K."/>
            <person name="Gao J."/>
        </authorList>
    </citation>
    <scope>NUCLEOTIDE SEQUENCE [LARGE SCALE GENOMIC DNA]</scope>
    <source>
        <strain evidence="2 3">Mg02</strain>
    </source>
</reference>
<gene>
    <name evidence="2" type="ORF">KGD84_25580</name>
</gene>
<dbReference type="EMBL" id="CP074133">
    <property type="protein sequence ID" value="QUX21722.1"/>
    <property type="molecule type" value="Genomic_DNA"/>
</dbReference>
<protein>
    <recommendedName>
        <fullName evidence="4">Ribbon-helix-helix protein, CopG family</fullName>
    </recommendedName>
</protein>
<evidence type="ECO:0000313" key="2">
    <source>
        <dbReference type="EMBL" id="QUX21722.1"/>
    </source>
</evidence>
<evidence type="ECO:0000313" key="3">
    <source>
        <dbReference type="Proteomes" id="UP000676079"/>
    </source>
</evidence>
<accession>A0ABX8BHL4</accession>
<dbReference type="RefSeq" id="WP_220562946.1">
    <property type="nucleotide sequence ID" value="NZ_CP074133.1"/>
</dbReference>
<proteinExistence type="predicted"/>
<feature type="compositionally biased region" description="Basic and acidic residues" evidence="1">
    <location>
        <begin position="56"/>
        <end position="71"/>
    </location>
</feature>